<proteinExistence type="predicted"/>
<evidence type="ECO:0000313" key="3">
    <source>
        <dbReference type="Proteomes" id="UP000008549"/>
    </source>
</evidence>
<reference evidence="2 3" key="2">
    <citation type="journal article" date="2011" name="PLoS Genet.">
        <title>Caenorhabditis briggsae recombinant inbred line genotypes reveal inter-strain incompatibility and the evolution of recombination.</title>
        <authorList>
            <person name="Ross J.A."/>
            <person name="Koboldt D.C."/>
            <person name="Staisch J.E."/>
            <person name="Chamberlin H.M."/>
            <person name="Gupta B.P."/>
            <person name="Miller R.D."/>
            <person name="Baird S.E."/>
            <person name="Haag E.S."/>
        </authorList>
    </citation>
    <scope>NUCLEOTIDE SEQUENCE [LARGE SCALE GENOMIC DNA]</scope>
    <source>
        <strain evidence="2 3">AF16</strain>
    </source>
</reference>
<reference evidence="2 3" key="1">
    <citation type="journal article" date="2003" name="PLoS Biol.">
        <title>The genome sequence of Caenorhabditis briggsae: a platform for comparative genomics.</title>
        <authorList>
            <person name="Stein L.D."/>
            <person name="Bao Z."/>
            <person name="Blasiar D."/>
            <person name="Blumenthal T."/>
            <person name="Brent M.R."/>
            <person name="Chen N."/>
            <person name="Chinwalla A."/>
            <person name="Clarke L."/>
            <person name="Clee C."/>
            <person name="Coghlan A."/>
            <person name="Coulson A."/>
            <person name="D'Eustachio P."/>
            <person name="Fitch D.H."/>
            <person name="Fulton L.A."/>
            <person name="Fulton R.E."/>
            <person name="Griffiths-Jones S."/>
            <person name="Harris T.W."/>
            <person name="Hillier L.W."/>
            <person name="Kamath R."/>
            <person name="Kuwabara P.E."/>
            <person name="Mardis E.R."/>
            <person name="Marra M.A."/>
            <person name="Miner T.L."/>
            <person name="Minx P."/>
            <person name="Mullikin J.C."/>
            <person name="Plumb R.W."/>
            <person name="Rogers J."/>
            <person name="Schein J.E."/>
            <person name="Sohrmann M."/>
            <person name="Spieth J."/>
            <person name="Stajich J.E."/>
            <person name="Wei C."/>
            <person name="Willey D."/>
            <person name="Wilson R.K."/>
            <person name="Durbin R."/>
            <person name="Waterston R.H."/>
        </authorList>
    </citation>
    <scope>NUCLEOTIDE SEQUENCE [LARGE SCALE GENOMIC DNA]</scope>
    <source>
        <strain evidence="2 3">AF16</strain>
    </source>
</reference>
<gene>
    <name evidence="2" type="ORF">CBG27168</name>
    <name evidence="2" type="ORF">CBG_27168</name>
</gene>
<dbReference type="HOGENOM" id="CLU_3191803_0_0_1"/>
<dbReference type="RefSeq" id="XP_045100189.1">
    <property type="nucleotide sequence ID" value="XM_045237899.1"/>
</dbReference>
<organism evidence="2 3">
    <name type="scientific">Caenorhabditis briggsae</name>
    <dbReference type="NCBI Taxonomy" id="6238"/>
    <lineage>
        <taxon>Eukaryota</taxon>
        <taxon>Metazoa</taxon>
        <taxon>Ecdysozoa</taxon>
        <taxon>Nematoda</taxon>
        <taxon>Chromadorea</taxon>
        <taxon>Rhabditida</taxon>
        <taxon>Rhabditina</taxon>
        <taxon>Rhabditomorpha</taxon>
        <taxon>Rhabditoidea</taxon>
        <taxon>Rhabditidae</taxon>
        <taxon>Peloderinae</taxon>
        <taxon>Caenorhabditis</taxon>
    </lineage>
</organism>
<dbReference type="EMBL" id="HE601047">
    <property type="protein sequence ID" value="CAS00630.1"/>
    <property type="molecule type" value="Genomic_DNA"/>
</dbReference>
<dbReference type="Proteomes" id="UP000008549">
    <property type="component" value="Unassembled WGS sequence"/>
</dbReference>
<accession>B6IL77</accession>
<evidence type="ECO:0000256" key="1">
    <source>
        <dbReference type="SAM" id="MobiDB-lite"/>
    </source>
</evidence>
<sequence>MGWQIDGDSEFIVMFRNPRLQIQEYEKKSEEQKEKRQDKKSGNKKS</sequence>
<dbReference type="KEGG" id="cbr:CBG_27168"/>
<evidence type="ECO:0000313" key="2">
    <source>
        <dbReference type="EMBL" id="CAS00630.1"/>
    </source>
</evidence>
<dbReference type="CTD" id="68918625"/>
<keyword evidence="3" id="KW-1185">Reference proteome</keyword>
<feature type="region of interest" description="Disordered" evidence="1">
    <location>
        <begin position="24"/>
        <end position="46"/>
    </location>
</feature>
<dbReference type="GeneID" id="68918625"/>
<dbReference type="InParanoid" id="B6IL77"/>
<dbReference type="AlphaFoldDB" id="B6IL77"/>
<protein>
    <submittedName>
        <fullName evidence="2">Protein CBG27168</fullName>
    </submittedName>
</protein>
<name>B6IL77_CAEBR</name>